<reference evidence="2 5" key="1">
    <citation type="submission" date="2023-02" db="EMBL/GenBank/DDBJ databases">
        <title>Pathogen: clinical or host-associated sample.</title>
        <authorList>
            <person name="Hergert J."/>
            <person name="Casey R."/>
            <person name="Wagner J."/>
            <person name="Young E.L."/>
            <person name="Oakeson K.F."/>
        </authorList>
    </citation>
    <scope>NUCLEOTIDE SEQUENCE</scope>
    <source>
        <strain evidence="3 5">2022CK-00829</strain>
        <strain evidence="2">2022CK-00830</strain>
    </source>
</reference>
<gene>
    <name evidence="2" type="ORF">PUW23_23735</name>
    <name evidence="3" type="ORF">PUW25_23730</name>
</gene>
<dbReference type="PROSITE" id="PS51704">
    <property type="entry name" value="GP_PDE"/>
    <property type="match status" value="1"/>
</dbReference>
<evidence type="ECO:0000313" key="4">
    <source>
        <dbReference type="Proteomes" id="UP001220962"/>
    </source>
</evidence>
<dbReference type="Proteomes" id="UP001221519">
    <property type="component" value="Chromosome"/>
</dbReference>
<dbReference type="Proteomes" id="UP001220962">
    <property type="component" value="Chromosome"/>
</dbReference>
<organism evidence="2 4">
    <name type="scientific">Paenibacillus urinalis</name>
    <dbReference type="NCBI Taxonomy" id="521520"/>
    <lineage>
        <taxon>Bacteria</taxon>
        <taxon>Bacillati</taxon>
        <taxon>Bacillota</taxon>
        <taxon>Bacilli</taxon>
        <taxon>Bacillales</taxon>
        <taxon>Paenibacillaceae</taxon>
        <taxon>Paenibacillus</taxon>
    </lineage>
</organism>
<dbReference type="PANTHER" id="PTHR46211:SF1">
    <property type="entry name" value="GLYCEROPHOSPHODIESTER PHOSPHODIESTERASE, CYTOPLASMIC"/>
    <property type="match status" value="1"/>
</dbReference>
<dbReference type="GO" id="GO:0006629">
    <property type="term" value="P:lipid metabolic process"/>
    <property type="evidence" value="ECO:0007669"/>
    <property type="project" value="InterPro"/>
</dbReference>
<dbReference type="Pfam" id="PF03009">
    <property type="entry name" value="GDPD"/>
    <property type="match status" value="1"/>
</dbReference>
<evidence type="ECO:0000259" key="1">
    <source>
        <dbReference type="PROSITE" id="PS51704"/>
    </source>
</evidence>
<dbReference type="GO" id="GO:0008081">
    <property type="term" value="F:phosphoric diester hydrolase activity"/>
    <property type="evidence" value="ECO:0007669"/>
    <property type="project" value="InterPro"/>
</dbReference>
<sequence length="275" mass="30718">MVKTLRTLLIASIIGIGGDTDHIAAANSADPVVVAHRGAAGYAPENTMAAFELAYRMQSSMIELDVQRSLDGELVVIHDLTLDRTTSGTGEVRMHTLEELRSLDAGSWFGGEYSSQQIPTFEEVLAHYRGKNIGFLIELKAPEMYPGIERQVADSLIKYGYDKMGPGQVIVQSFNHESMATFHDMLPTVPTSVLIEDPADLDNDKLDEYRAYASYVNPHIYAVEHSLVRQIHARGMKIYAWTLRSREEADYLLDLGVDGIITDYPDYVPYKETKK</sequence>
<evidence type="ECO:0000313" key="5">
    <source>
        <dbReference type="Proteomes" id="UP001221519"/>
    </source>
</evidence>
<evidence type="ECO:0000313" key="2">
    <source>
        <dbReference type="EMBL" id="WDH82420.1"/>
    </source>
</evidence>
<evidence type="ECO:0000313" key="3">
    <source>
        <dbReference type="EMBL" id="WDI02168.1"/>
    </source>
</evidence>
<dbReference type="PANTHER" id="PTHR46211">
    <property type="entry name" value="GLYCEROPHOSPHORYL DIESTER PHOSPHODIESTERASE"/>
    <property type="match status" value="1"/>
</dbReference>
<name>A0AAX3MXQ5_9BACL</name>
<keyword evidence="5" id="KW-1185">Reference proteome</keyword>
<dbReference type="InterPro" id="IPR017946">
    <property type="entry name" value="PLC-like_Pdiesterase_TIM-brl"/>
</dbReference>
<dbReference type="EMBL" id="CP118108">
    <property type="protein sequence ID" value="WDI02168.1"/>
    <property type="molecule type" value="Genomic_DNA"/>
</dbReference>
<protein>
    <submittedName>
        <fullName evidence="2">Glycerophosphodiester phosphodiesterase family protein</fullName>
    </submittedName>
</protein>
<proteinExistence type="predicted"/>
<dbReference type="InterPro" id="IPR030395">
    <property type="entry name" value="GP_PDE_dom"/>
</dbReference>
<dbReference type="SUPFAM" id="SSF51695">
    <property type="entry name" value="PLC-like phosphodiesterases"/>
    <property type="match status" value="1"/>
</dbReference>
<dbReference type="EMBL" id="CP118101">
    <property type="protein sequence ID" value="WDH82420.1"/>
    <property type="molecule type" value="Genomic_DNA"/>
</dbReference>
<dbReference type="AlphaFoldDB" id="A0AAX3MXQ5"/>
<dbReference type="Gene3D" id="3.20.20.190">
    <property type="entry name" value="Phosphatidylinositol (PI) phosphodiesterase"/>
    <property type="match status" value="1"/>
</dbReference>
<accession>A0AAX3MXQ5</accession>
<dbReference type="RefSeq" id="WP_274337685.1">
    <property type="nucleotide sequence ID" value="NZ_CP118101.1"/>
</dbReference>
<feature type="domain" description="GP-PDE" evidence="1">
    <location>
        <begin position="31"/>
        <end position="272"/>
    </location>
</feature>